<dbReference type="InterPro" id="IPR000571">
    <property type="entry name" value="Znf_CCCH"/>
</dbReference>
<evidence type="ECO:0000256" key="1">
    <source>
        <dbReference type="ARBA" id="ARBA00022723"/>
    </source>
</evidence>
<dbReference type="Pfam" id="PF00642">
    <property type="entry name" value="zf-CCCH"/>
    <property type="match status" value="6"/>
</dbReference>
<dbReference type="SUPFAM" id="SSF90229">
    <property type="entry name" value="CCCH zinc finger"/>
    <property type="match status" value="6"/>
</dbReference>
<keyword evidence="4 6" id="KW-0862">Zinc</keyword>
<dbReference type="GO" id="GO:0008270">
    <property type="term" value="F:zinc ion binding"/>
    <property type="evidence" value="ECO:0007669"/>
    <property type="project" value="UniProtKB-KW"/>
</dbReference>
<dbReference type="SMART" id="SM00356">
    <property type="entry name" value="ZnF_C3H1"/>
    <property type="match status" value="6"/>
</dbReference>
<evidence type="ECO:0000256" key="2">
    <source>
        <dbReference type="ARBA" id="ARBA00022737"/>
    </source>
</evidence>
<evidence type="ECO:0000256" key="3">
    <source>
        <dbReference type="ARBA" id="ARBA00022771"/>
    </source>
</evidence>
<keyword evidence="9" id="KW-1185">Reference proteome</keyword>
<dbReference type="PANTHER" id="PTHR12506">
    <property type="entry name" value="PROTEIN PHOSPHATASE RELATED"/>
    <property type="match status" value="1"/>
</dbReference>
<dbReference type="OrthoDB" id="411372at2759"/>
<organism evidence="8 9">
    <name type="scientific">Zostera marina</name>
    <name type="common">Eelgrass</name>
    <dbReference type="NCBI Taxonomy" id="29655"/>
    <lineage>
        <taxon>Eukaryota</taxon>
        <taxon>Viridiplantae</taxon>
        <taxon>Streptophyta</taxon>
        <taxon>Embryophyta</taxon>
        <taxon>Tracheophyta</taxon>
        <taxon>Spermatophyta</taxon>
        <taxon>Magnoliopsida</taxon>
        <taxon>Liliopsida</taxon>
        <taxon>Zosteraceae</taxon>
        <taxon>Zostera</taxon>
    </lineage>
</organism>
<keyword evidence="2" id="KW-0677">Repeat</keyword>
<proteinExistence type="predicted"/>
<dbReference type="FunFam" id="4.10.1000.10:FF:000033">
    <property type="entry name" value="zinc finger CCCH domain-containing protein 37"/>
    <property type="match status" value="1"/>
</dbReference>
<protein>
    <submittedName>
        <fullName evidence="8">Zinc finger CCCH domain-containing protein 37</fullName>
    </submittedName>
</protein>
<feature type="zinc finger region" description="C3H1-type" evidence="6">
    <location>
        <begin position="192"/>
        <end position="220"/>
    </location>
</feature>
<keyword evidence="5" id="KW-0238">DNA-binding</keyword>
<gene>
    <name evidence="8" type="ORF">ZOSMA_40G00450</name>
</gene>
<dbReference type="GO" id="GO:0003729">
    <property type="term" value="F:mRNA binding"/>
    <property type="evidence" value="ECO:0007669"/>
    <property type="project" value="UniProtKB-ARBA"/>
</dbReference>
<feature type="domain" description="C3H1-type" evidence="7">
    <location>
        <begin position="299"/>
        <end position="327"/>
    </location>
</feature>
<feature type="zinc finger region" description="C3H1-type" evidence="6">
    <location>
        <begin position="373"/>
        <end position="401"/>
    </location>
</feature>
<feature type="zinc finger region" description="C3H1-type" evidence="6">
    <location>
        <begin position="428"/>
        <end position="455"/>
    </location>
</feature>
<dbReference type="OMA" id="QPIMGSH"/>
<dbReference type="STRING" id="29655.A0A0K9P5E5"/>
<dbReference type="AlphaFoldDB" id="A0A0K9P5E5"/>
<dbReference type="InterPro" id="IPR036855">
    <property type="entry name" value="Znf_CCCH_sf"/>
</dbReference>
<dbReference type="Proteomes" id="UP000036987">
    <property type="component" value="Unassembled WGS sequence"/>
</dbReference>
<dbReference type="PROSITE" id="PS50103">
    <property type="entry name" value="ZF_C3H1"/>
    <property type="match status" value="6"/>
</dbReference>
<feature type="domain" description="C3H1-type" evidence="7">
    <location>
        <begin position="140"/>
        <end position="168"/>
    </location>
</feature>
<evidence type="ECO:0000259" key="7">
    <source>
        <dbReference type="PROSITE" id="PS50103"/>
    </source>
</evidence>
<reference evidence="9" key="1">
    <citation type="journal article" date="2016" name="Nature">
        <title>The genome of the seagrass Zostera marina reveals angiosperm adaptation to the sea.</title>
        <authorList>
            <person name="Olsen J.L."/>
            <person name="Rouze P."/>
            <person name="Verhelst B."/>
            <person name="Lin Y.-C."/>
            <person name="Bayer T."/>
            <person name="Collen J."/>
            <person name="Dattolo E."/>
            <person name="De Paoli E."/>
            <person name="Dittami S."/>
            <person name="Maumus F."/>
            <person name="Michel G."/>
            <person name="Kersting A."/>
            <person name="Lauritano C."/>
            <person name="Lohaus R."/>
            <person name="Toepel M."/>
            <person name="Tonon T."/>
            <person name="Vanneste K."/>
            <person name="Amirebrahimi M."/>
            <person name="Brakel J."/>
            <person name="Bostroem C."/>
            <person name="Chovatia M."/>
            <person name="Grimwood J."/>
            <person name="Jenkins J.W."/>
            <person name="Jueterbock A."/>
            <person name="Mraz A."/>
            <person name="Stam W.T."/>
            <person name="Tice H."/>
            <person name="Bornberg-Bauer E."/>
            <person name="Green P.J."/>
            <person name="Pearson G.A."/>
            <person name="Procaccini G."/>
            <person name="Duarte C.M."/>
            <person name="Schmutz J."/>
            <person name="Reusch T.B.H."/>
            <person name="Van de Peer Y."/>
        </authorList>
    </citation>
    <scope>NUCLEOTIDE SEQUENCE [LARGE SCALE GENOMIC DNA]</scope>
    <source>
        <strain evidence="9">cv. Finnish</strain>
    </source>
</reference>
<feature type="domain" description="C3H1-type" evidence="7">
    <location>
        <begin position="373"/>
        <end position="401"/>
    </location>
</feature>
<accession>A0A0K9P5E5</accession>
<feature type="zinc finger region" description="C3H1-type" evidence="6">
    <location>
        <begin position="299"/>
        <end position="327"/>
    </location>
</feature>
<feature type="domain" description="C3H1-type" evidence="7">
    <location>
        <begin position="192"/>
        <end position="220"/>
    </location>
</feature>
<evidence type="ECO:0000256" key="5">
    <source>
        <dbReference type="ARBA" id="ARBA00023125"/>
    </source>
</evidence>
<dbReference type="EMBL" id="LFYR01001237">
    <property type="protein sequence ID" value="KMZ63415.1"/>
    <property type="molecule type" value="Genomic_DNA"/>
</dbReference>
<keyword evidence="3 6" id="KW-0863">Zinc-finger</keyword>
<comment type="caution">
    <text evidence="8">The sequence shown here is derived from an EMBL/GenBank/DDBJ whole genome shotgun (WGS) entry which is preliminary data.</text>
</comment>
<dbReference type="Gene3D" id="4.10.1000.10">
    <property type="entry name" value="Zinc finger, CCCH-type"/>
    <property type="match status" value="2"/>
</dbReference>
<dbReference type="InterPro" id="IPR050974">
    <property type="entry name" value="Plant_ZF_CCCH"/>
</dbReference>
<dbReference type="PANTHER" id="PTHR12506:SF82">
    <property type="entry name" value="ZINC FINGER CCCH DOMAIN-CONTAINING PROTEIN 64-RELATED"/>
    <property type="match status" value="1"/>
</dbReference>
<dbReference type="GO" id="GO:0003677">
    <property type="term" value="F:DNA binding"/>
    <property type="evidence" value="ECO:0007669"/>
    <property type="project" value="UniProtKB-KW"/>
</dbReference>
<name>A0A0K9P5E5_ZOSMR</name>
<dbReference type="Gene3D" id="2.30.30.1190">
    <property type="match status" value="2"/>
</dbReference>
<feature type="zinc finger region" description="C3H1-type" evidence="6">
    <location>
        <begin position="140"/>
        <end position="168"/>
    </location>
</feature>
<feature type="zinc finger region" description="C3H1-type" evidence="6">
    <location>
        <begin position="235"/>
        <end position="263"/>
    </location>
</feature>
<evidence type="ECO:0000313" key="8">
    <source>
        <dbReference type="EMBL" id="KMZ63415.1"/>
    </source>
</evidence>
<feature type="domain" description="C3H1-type" evidence="7">
    <location>
        <begin position="235"/>
        <end position="263"/>
    </location>
</feature>
<sequence>MASNQHSKYITAASSSRYTNVAPGTDAYTRYLGEESARYASMDMASSSTLNLGVGTDVGVNAYMRSIWGVPSSVEDGIGAMGPVTDSMLGIKRQVEALYYHNALGTHNSIGHSEALYSTNSFAKRPRVESASLLPIYPQRPGEKDCAHYMLTRTCKFGDTCKFDHPLWVPEGGIPDWKEVPVVSSSDLLPERQGVPDCPYFMKTEKCKFGYSCKFNHPKDKAKTEIIDPSTLPERPTEPICSFYSKTGICKFGANCIFNHPKDLHSLATGSNTNTSVNDAINVPFFPALLHNTKGLPIRPGEQECSFYLKTGSCKYGARCRFNHQDWNVAAGLTGQTMYQIPGAMHSYASLIPGIDPSLTQTLAVVPAVYPHRPHAPPCDYYMKTGACKFGDQCKFHHPVDRSASITYATQISHPAVKLTLAGLPRHEGTIICPFYLKTGTCKYDAACKFDHPPPGELMTMPSNEGAISVDLTKTETS</sequence>
<evidence type="ECO:0000256" key="6">
    <source>
        <dbReference type="PROSITE-ProRule" id="PRU00723"/>
    </source>
</evidence>
<evidence type="ECO:0000256" key="4">
    <source>
        <dbReference type="ARBA" id="ARBA00022833"/>
    </source>
</evidence>
<feature type="domain" description="C3H1-type" evidence="7">
    <location>
        <begin position="428"/>
        <end position="455"/>
    </location>
</feature>
<evidence type="ECO:0000313" key="9">
    <source>
        <dbReference type="Proteomes" id="UP000036987"/>
    </source>
</evidence>
<keyword evidence="1 6" id="KW-0479">Metal-binding</keyword>